<dbReference type="InterPro" id="IPR052555">
    <property type="entry name" value="dCTP_Pyrophosphatase"/>
</dbReference>
<dbReference type="SUPFAM" id="SSF101386">
    <property type="entry name" value="all-alpha NTP pyrophosphatases"/>
    <property type="match status" value="1"/>
</dbReference>
<evidence type="ECO:0000313" key="1">
    <source>
        <dbReference type="EMBL" id="MEL5988515.1"/>
    </source>
</evidence>
<reference evidence="1 2" key="1">
    <citation type="submission" date="2024-04" db="EMBL/GenBank/DDBJ databases">
        <authorList>
            <person name="Wu Y.S."/>
            <person name="Zhang L."/>
        </authorList>
    </citation>
    <scope>NUCLEOTIDE SEQUENCE [LARGE SCALE GENOMIC DNA]</scope>
    <source>
        <strain evidence="1 2">KG-01</strain>
    </source>
</reference>
<dbReference type="PANTHER" id="PTHR46523:SF1">
    <property type="entry name" value="DCTP PYROPHOSPHATASE 1"/>
    <property type="match status" value="1"/>
</dbReference>
<protein>
    <submittedName>
        <fullName evidence="1">Nucleotide pyrophosphohydrolase</fullName>
    </submittedName>
</protein>
<comment type="caution">
    <text evidence="1">The sequence shown here is derived from an EMBL/GenBank/DDBJ whole genome shotgun (WGS) entry which is preliminary data.</text>
</comment>
<sequence length="99" mass="11437">MQKTIQEILEFRKERGWHLNQDARALAISISLEANELLEPFQWKTGEEATATYHQAIKEELADVFIYLVALADHMDIDLQQAVSEKLAKNLIKYPVPEK</sequence>
<dbReference type="Proteomes" id="UP001398420">
    <property type="component" value="Unassembled WGS sequence"/>
</dbReference>
<evidence type="ECO:0000313" key="2">
    <source>
        <dbReference type="Proteomes" id="UP001398420"/>
    </source>
</evidence>
<proteinExistence type="predicted"/>
<gene>
    <name evidence="1" type="ORF">AAF454_08875</name>
</gene>
<dbReference type="RefSeq" id="WP_121177127.1">
    <property type="nucleotide sequence ID" value="NZ_CP147847.1"/>
</dbReference>
<keyword evidence="2" id="KW-1185">Reference proteome</keyword>
<accession>A0ABU9LKH3</accession>
<name>A0ABU9LKH3_9BACL</name>
<dbReference type="Pfam" id="PF12643">
    <property type="entry name" value="MazG-like"/>
    <property type="match status" value="1"/>
</dbReference>
<dbReference type="CDD" id="cd11537">
    <property type="entry name" value="NTP-PPase_RS21-C6_like"/>
    <property type="match status" value="1"/>
</dbReference>
<dbReference type="EMBL" id="JBCEWA010000006">
    <property type="protein sequence ID" value="MEL5988515.1"/>
    <property type="molecule type" value="Genomic_DNA"/>
</dbReference>
<dbReference type="InterPro" id="IPR025984">
    <property type="entry name" value="DCTPP"/>
</dbReference>
<dbReference type="PIRSF" id="PIRSF029826">
    <property type="entry name" value="UCP029826_pph"/>
    <property type="match status" value="1"/>
</dbReference>
<dbReference type="Gene3D" id="1.10.287.1080">
    <property type="entry name" value="MazG-like"/>
    <property type="match status" value="1"/>
</dbReference>
<dbReference type="PANTHER" id="PTHR46523">
    <property type="entry name" value="DCTP PYROPHOSPHATASE 1"/>
    <property type="match status" value="1"/>
</dbReference>
<organism evidence="1 2">
    <name type="scientific">Kurthia gibsonii</name>
    <dbReference type="NCBI Taxonomy" id="33946"/>
    <lineage>
        <taxon>Bacteria</taxon>
        <taxon>Bacillati</taxon>
        <taxon>Bacillota</taxon>
        <taxon>Bacilli</taxon>
        <taxon>Bacillales</taxon>
        <taxon>Caryophanaceae</taxon>
        <taxon>Kurthia</taxon>
    </lineage>
</organism>